<dbReference type="GO" id="GO:0098003">
    <property type="term" value="P:viral tail assembly"/>
    <property type="evidence" value="ECO:0007669"/>
    <property type="project" value="UniProtKB-KW"/>
</dbReference>
<evidence type="ECO:0000256" key="3">
    <source>
        <dbReference type="SAM" id="Phobius"/>
    </source>
</evidence>
<evidence type="ECO:0000259" key="4">
    <source>
        <dbReference type="Pfam" id="PF10145"/>
    </source>
</evidence>
<dbReference type="PANTHER" id="PTHR37813:SF1">
    <property type="entry name" value="FELS-2 PROPHAGE PROTEIN"/>
    <property type="match status" value="1"/>
</dbReference>
<proteinExistence type="predicted"/>
<dbReference type="Pfam" id="PF10145">
    <property type="entry name" value="PhageMin_Tail"/>
    <property type="match status" value="1"/>
</dbReference>
<keyword evidence="3" id="KW-0472">Membrane</keyword>
<keyword evidence="3" id="KW-0812">Transmembrane</keyword>
<evidence type="ECO:0000256" key="1">
    <source>
        <dbReference type="ARBA" id="ARBA00022465"/>
    </source>
</evidence>
<evidence type="ECO:0000256" key="2">
    <source>
        <dbReference type="ARBA" id="ARBA00022612"/>
    </source>
</evidence>
<feature type="domain" description="Phage tail tape measure protein" evidence="4">
    <location>
        <begin position="103"/>
        <end position="303"/>
    </location>
</feature>
<dbReference type="EMBL" id="BK015371">
    <property type="protein sequence ID" value="DAE03710.1"/>
    <property type="molecule type" value="Genomic_DNA"/>
</dbReference>
<protein>
    <submittedName>
        <fullName evidence="5">Minor tail protein</fullName>
    </submittedName>
</protein>
<dbReference type="InterPro" id="IPR010090">
    <property type="entry name" value="Phage_tape_meas"/>
</dbReference>
<keyword evidence="2" id="KW-1188">Viral release from host cell</keyword>
<evidence type="ECO:0000313" key="5">
    <source>
        <dbReference type="EMBL" id="DAE03710.1"/>
    </source>
</evidence>
<keyword evidence="1" id="KW-1245">Viral tail assembly</keyword>
<name>A0A8S5P9G2_9CAUD</name>
<organism evidence="5">
    <name type="scientific">Myoviridae sp. ct3D84</name>
    <dbReference type="NCBI Taxonomy" id="2825023"/>
    <lineage>
        <taxon>Viruses</taxon>
        <taxon>Duplodnaviria</taxon>
        <taxon>Heunggongvirae</taxon>
        <taxon>Uroviricota</taxon>
        <taxon>Caudoviricetes</taxon>
    </lineage>
</organism>
<keyword evidence="3" id="KW-1133">Transmembrane helix</keyword>
<reference evidence="5" key="1">
    <citation type="journal article" date="2021" name="Proc. Natl. Acad. Sci. U.S.A.">
        <title>A Catalog of Tens of Thousands of Viruses from Human Metagenomes Reveals Hidden Associations with Chronic Diseases.</title>
        <authorList>
            <person name="Tisza M.J."/>
            <person name="Buck C.B."/>
        </authorList>
    </citation>
    <scope>NUCLEOTIDE SEQUENCE</scope>
    <source>
        <strain evidence="5">Ct3D84</strain>
    </source>
</reference>
<dbReference type="NCBIfam" id="TIGR01760">
    <property type="entry name" value="tape_meas_TP901"/>
    <property type="match status" value="1"/>
</dbReference>
<dbReference type="PANTHER" id="PTHR37813">
    <property type="entry name" value="FELS-2 PROPHAGE PROTEIN"/>
    <property type="match status" value="1"/>
</dbReference>
<feature type="transmembrane region" description="Helical" evidence="3">
    <location>
        <begin position="494"/>
        <end position="519"/>
    </location>
</feature>
<sequence length="766" mass="79813">MASKSKTYELALKIAGKVDSSLKKSCLAAAKDVNTLSASVQKVSGKAAKAMATATSAAITAITVDAAKKAIEFESTMADVAKVVDGLRDQNGAFTKSYYEMSDALLNMSKSIPMTADALGQIMASAGQAGIASEDLTKFTETAAKMGVAFDTTAEQAGEWMATWRTALNLSQTQVTALGDQLNYLGNTTSENALKLSEVVTRVGALGQTAGLSAGEVAALAASMPGVTAEISATGIKSMMIAMTAGASATSKQAAVLQQLGFTASDMANRMQTDAKGAIIDLLGAIKQLPAAEQTAALSQYFGKESVSSIAPLLKNLGYLQQQFAKVGDASAYSGSMEAEYAVRADTTANKLQLMQNKLAVLQVRIGNKILPYVNDALDDLSANALPKAEKTLGVIIPKVAKLLGFMLEHSSALINIGLGITAVVGISKTFKAVSTAYKGATAAVKLLRAAQLKTKTATIALTAQTRAHTFAMRASAAASKAAAVASKAFRAGLAFVTSPIGIAILAITALIAAGVWLYKNWDTVKAKAAQLGAKISGIWTKINTAVTTAIAAISSRFPALGAVLSGLWKSVQDVWGNIKAIFSNIIGFIDNVFSGNWSAAWGNVVSIFGNVFGELANIAKAPINAVISVINMVLSKINEMKISIPDWVPGVGGKTLGFNIPQIPMLATGGIATAPTLAMVGEGGEPEAVLPLSKLAQLLDDWDKKPKPGSAGGGESIVFSPVFNFYGGTPSREEAMEAGRVSFAEFKRLYRRMKDEERRKQFSPA</sequence>
<accession>A0A8S5P9G2</accession>